<dbReference type="HOGENOM" id="CLU_052827_4_2_1"/>
<evidence type="ECO:0000313" key="3">
    <source>
        <dbReference type="Proteomes" id="UP000007129"/>
    </source>
</evidence>
<dbReference type="Pfam" id="PF03061">
    <property type="entry name" value="4HBT"/>
    <property type="match status" value="1"/>
</dbReference>
<accession>K2S4N5</accession>
<gene>
    <name evidence="2" type="ORF">MPH_05292</name>
</gene>
<sequence>MLADDIAHFSAIPWCAKLIAEKDVMPIDKTGRDAEYKKMGGNVGLFIVETLSSERTIRADLNFCLLPLRQARFPIETLLTLYDIGPGVNTTLKTAAHGGFVATMLDETSGRLLQANMQISVKDPSQPRPVWVTRSTTLEFKRPVPVENVVLVRAKLEKEEEKSCRVVASIEDEHGAVLCTSDALFVEQRGRGKL</sequence>
<feature type="domain" description="Thioesterase" evidence="1">
    <location>
        <begin position="96"/>
        <end position="179"/>
    </location>
</feature>
<dbReference type="Gene3D" id="3.10.129.10">
    <property type="entry name" value="Hotdog Thioesterase"/>
    <property type="match status" value="1"/>
</dbReference>
<organism evidence="2 3">
    <name type="scientific">Macrophomina phaseolina (strain MS6)</name>
    <name type="common">Charcoal rot fungus</name>
    <dbReference type="NCBI Taxonomy" id="1126212"/>
    <lineage>
        <taxon>Eukaryota</taxon>
        <taxon>Fungi</taxon>
        <taxon>Dikarya</taxon>
        <taxon>Ascomycota</taxon>
        <taxon>Pezizomycotina</taxon>
        <taxon>Dothideomycetes</taxon>
        <taxon>Dothideomycetes incertae sedis</taxon>
        <taxon>Botryosphaeriales</taxon>
        <taxon>Botryosphaeriaceae</taxon>
        <taxon>Macrophomina</taxon>
    </lineage>
</organism>
<dbReference type="InterPro" id="IPR029069">
    <property type="entry name" value="HotDog_dom_sf"/>
</dbReference>
<evidence type="ECO:0000313" key="2">
    <source>
        <dbReference type="EMBL" id="EKG17484.1"/>
    </source>
</evidence>
<dbReference type="PANTHER" id="PTHR47260:SF1">
    <property type="entry name" value="UPF0644 PROTEIN PB2B4.06"/>
    <property type="match status" value="1"/>
</dbReference>
<dbReference type="VEuPathDB" id="FungiDB:MPH_05292"/>
<evidence type="ECO:0000259" key="1">
    <source>
        <dbReference type="Pfam" id="PF03061"/>
    </source>
</evidence>
<name>K2S4N5_MACPH</name>
<dbReference type="Proteomes" id="UP000007129">
    <property type="component" value="Unassembled WGS sequence"/>
</dbReference>
<comment type="caution">
    <text evidence="2">The sequence shown here is derived from an EMBL/GenBank/DDBJ whole genome shotgun (WGS) entry which is preliminary data.</text>
</comment>
<reference evidence="2 3" key="1">
    <citation type="journal article" date="2012" name="BMC Genomics">
        <title>Tools to kill: Genome of one of the most destructive plant pathogenic fungi Macrophomina phaseolina.</title>
        <authorList>
            <person name="Islam M.S."/>
            <person name="Haque M.S."/>
            <person name="Islam M.M."/>
            <person name="Emdad E.M."/>
            <person name="Halim A."/>
            <person name="Hossen Q.M.M."/>
            <person name="Hossain M.Z."/>
            <person name="Ahmed B."/>
            <person name="Rahim S."/>
            <person name="Rahman M.S."/>
            <person name="Alam M.M."/>
            <person name="Hou S."/>
            <person name="Wan X."/>
            <person name="Saito J.A."/>
            <person name="Alam M."/>
        </authorList>
    </citation>
    <scope>NUCLEOTIDE SEQUENCE [LARGE SCALE GENOMIC DNA]</scope>
    <source>
        <strain evidence="2 3">MS6</strain>
    </source>
</reference>
<dbReference type="AlphaFoldDB" id="K2S4N5"/>
<dbReference type="InParanoid" id="K2S4N5"/>
<dbReference type="InterPro" id="IPR006683">
    <property type="entry name" value="Thioestr_dom"/>
</dbReference>
<dbReference type="SUPFAM" id="SSF54637">
    <property type="entry name" value="Thioesterase/thiol ester dehydrase-isomerase"/>
    <property type="match status" value="1"/>
</dbReference>
<dbReference type="CDD" id="cd03440">
    <property type="entry name" value="hot_dog"/>
    <property type="match status" value="1"/>
</dbReference>
<protein>
    <submittedName>
        <fullName evidence="2">Thioesterase superfamily</fullName>
    </submittedName>
</protein>
<dbReference type="PANTHER" id="PTHR47260">
    <property type="entry name" value="UPF0644 PROTEIN PB2B4.06"/>
    <property type="match status" value="1"/>
</dbReference>
<proteinExistence type="predicted"/>
<dbReference type="OrthoDB" id="506431at2759"/>
<dbReference type="EMBL" id="AHHD01000246">
    <property type="protein sequence ID" value="EKG17484.1"/>
    <property type="molecule type" value="Genomic_DNA"/>
</dbReference>
<dbReference type="InterPro" id="IPR052061">
    <property type="entry name" value="PTE-AB_protein"/>
</dbReference>